<name>A0A9P6AWV2_9AGAM</name>
<proteinExistence type="predicted"/>
<organism evidence="1 2">
    <name type="scientific">Hydnum rufescens UP504</name>
    <dbReference type="NCBI Taxonomy" id="1448309"/>
    <lineage>
        <taxon>Eukaryota</taxon>
        <taxon>Fungi</taxon>
        <taxon>Dikarya</taxon>
        <taxon>Basidiomycota</taxon>
        <taxon>Agaricomycotina</taxon>
        <taxon>Agaricomycetes</taxon>
        <taxon>Cantharellales</taxon>
        <taxon>Hydnaceae</taxon>
        <taxon>Hydnum</taxon>
    </lineage>
</organism>
<comment type="caution">
    <text evidence="1">The sequence shown here is derived from an EMBL/GenBank/DDBJ whole genome shotgun (WGS) entry which is preliminary data.</text>
</comment>
<sequence length="363" mass="40500">MLSEFATRFTFLHTGFGTLTSNPLRSIEAERTVLMECDVVGFRPLIDDQKHAIHAIAVILFRPTVRPACLGHIVIDHFSVLTPMPYPLSTALQTQHLTLTLHNVLPMTTRAIPKAVDLLRNSPEAQIALPPANGDSDPQPTLASDACTNGLGLSFDLAEDSNKFFQIKCTLDSDSYDINECEFTAMELDAPAHTLSPRALCFQRLRSAETQEDARKRAAYLARNPLLPSSSPLPPTQFTFAARQSIWLCDDARSPIMPSWSDSEDEELEDLDDLKMFFNSPPSSPSLSWSDSEDEELEDLDDLKMFFDSPPSSPSMATKREITLFQSSVEDWSDQEDGELETVEELENFFKGRISSRAAVFAF</sequence>
<reference evidence="1" key="1">
    <citation type="journal article" date="2020" name="Nat. Commun.">
        <title>Large-scale genome sequencing of mycorrhizal fungi provides insights into the early evolution of symbiotic traits.</title>
        <authorList>
            <person name="Miyauchi S."/>
            <person name="Kiss E."/>
            <person name="Kuo A."/>
            <person name="Drula E."/>
            <person name="Kohler A."/>
            <person name="Sanchez-Garcia M."/>
            <person name="Morin E."/>
            <person name="Andreopoulos B."/>
            <person name="Barry K.W."/>
            <person name="Bonito G."/>
            <person name="Buee M."/>
            <person name="Carver A."/>
            <person name="Chen C."/>
            <person name="Cichocki N."/>
            <person name="Clum A."/>
            <person name="Culley D."/>
            <person name="Crous P.W."/>
            <person name="Fauchery L."/>
            <person name="Girlanda M."/>
            <person name="Hayes R.D."/>
            <person name="Keri Z."/>
            <person name="LaButti K."/>
            <person name="Lipzen A."/>
            <person name="Lombard V."/>
            <person name="Magnuson J."/>
            <person name="Maillard F."/>
            <person name="Murat C."/>
            <person name="Nolan M."/>
            <person name="Ohm R.A."/>
            <person name="Pangilinan J."/>
            <person name="Pereira M.F."/>
            <person name="Perotto S."/>
            <person name="Peter M."/>
            <person name="Pfister S."/>
            <person name="Riley R."/>
            <person name="Sitrit Y."/>
            <person name="Stielow J.B."/>
            <person name="Szollosi G."/>
            <person name="Zifcakova L."/>
            <person name="Stursova M."/>
            <person name="Spatafora J.W."/>
            <person name="Tedersoo L."/>
            <person name="Vaario L.M."/>
            <person name="Yamada A."/>
            <person name="Yan M."/>
            <person name="Wang P."/>
            <person name="Xu J."/>
            <person name="Bruns T."/>
            <person name="Baldrian P."/>
            <person name="Vilgalys R."/>
            <person name="Dunand C."/>
            <person name="Henrissat B."/>
            <person name="Grigoriev I.V."/>
            <person name="Hibbett D."/>
            <person name="Nagy L.G."/>
            <person name="Martin F.M."/>
        </authorList>
    </citation>
    <scope>NUCLEOTIDE SEQUENCE</scope>
    <source>
        <strain evidence="1">UP504</strain>
    </source>
</reference>
<protein>
    <submittedName>
        <fullName evidence="1">Uncharacterized protein</fullName>
    </submittedName>
</protein>
<evidence type="ECO:0000313" key="2">
    <source>
        <dbReference type="Proteomes" id="UP000886523"/>
    </source>
</evidence>
<keyword evidence="2" id="KW-1185">Reference proteome</keyword>
<dbReference type="EMBL" id="MU128977">
    <property type="protein sequence ID" value="KAF9513137.1"/>
    <property type="molecule type" value="Genomic_DNA"/>
</dbReference>
<evidence type="ECO:0000313" key="1">
    <source>
        <dbReference type="EMBL" id="KAF9513137.1"/>
    </source>
</evidence>
<dbReference type="Proteomes" id="UP000886523">
    <property type="component" value="Unassembled WGS sequence"/>
</dbReference>
<dbReference type="AlphaFoldDB" id="A0A9P6AWV2"/>
<accession>A0A9P6AWV2</accession>
<gene>
    <name evidence="1" type="ORF">BS47DRAFT_1485854</name>
</gene>